<dbReference type="PROSITE" id="PS51257">
    <property type="entry name" value="PROKAR_LIPOPROTEIN"/>
    <property type="match status" value="1"/>
</dbReference>
<accession>A0A2T0PX59</accession>
<feature type="signal peptide" evidence="1">
    <location>
        <begin position="1"/>
        <end position="23"/>
    </location>
</feature>
<dbReference type="Proteomes" id="UP000237846">
    <property type="component" value="Unassembled WGS sequence"/>
</dbReference>
<name>A0A2T0PX59_9ACTN</name>
<gene>
    <name evidence="2" type="ORF">CLV72_108130</name>
</gene>
<evidence type="ECO:0000256" key="1">
    <source>
        <dbReference type="SAM" id="SignalP"/>
    </source>
</evidence>
<keyword evidence="1" id="KW-0732">Signal</keyword>
<dbReference type="PANTHER" id="PTHR43649">
    <property type="entry name" value="ARABINOSE-BINDING PROTEIN-RELATED"/>
    <property type="match status" value="1"/>
</dbReference>
<keyword evidence="3" id="KW-1185">Reference proteome</keyword>
<dbReference type="EMBL" id="PVZC01000008">
    <property type="protein sequence ID" value="PRX96124.1"/>
    <property type="molecule type" value="Genomic_DNA"/>
</dbReference>
<evidence type="ECO:0000313" key="2">
    <source>
        <dbReference type="EMBL" id="PRX96124.1"/>
    </source>
</evidence>
<comment type="caution">
    <text evidence="2">The sequence shown here is derived from an EMBL/GenBank/DDBJ whole genome shotgun (WGS) entry which is preliminary data.</text>
</comment>
<dbReference type="SUPFAM" id="SSF53850">
    <property type="entry name" value="Periplasmic binding protein-like II"/>
    <property type="match status" value="1"/>
</dbReference>
<reference evidence="2 3" key="1">
    <citation type="submission" date="2018-03" db="EMBL/GenBank/DDBJ databases">
        <title>Genomic Encyclopedia of Archaeal and Bacterial Type Strains, Phase II (KMG-II): from individual species to whole genera.</title>
        <authorList>
            <person name="Goeker M."/>
        </authorList>
    </citation>
    <scope>NUCLEOTIDE SEQUENCE [LARGE SCALE GENOMIC DNA]</scope>
    <source>
        <strain evidence="2 3">DSM 45601</strain>
    </source>
</reference>
<dbReference type="InterPro" id="IPR006059">
    <property type="entry name" value="SBP"/>
</dbReference>
<dbReference type="AlphaFoldDB" id="A0A2T0PX59"/>
<protein>
    <submittedName>
        <fullName evidence="2">Carbohydrate ABC transporter substrate-binding protein (CUT1 family)</fullName>
    </submittedName>
</protein>
<dbReference type="Gene3D" id="3.40.190.10">
    <property type="entry name" value="Periplasmic binding protein-like II"/>
    <property type="match status" value="2"/>
</dbReference>
<dbReference type="Pfam" id="PF01547">
    <property type="entry name" value="SBP_bac_1"/>
    <property type="match status" value="1"/>
</dbReference>
<sequence>MRSSPRRPVLGALAVVSMLGLVAACGSGGASSEIQLWGLQDDLLNESTEQIVASYNENAETPVNYSYYVNDPYKERLQVALGSPQGPDVWLNWGGGNLSQFVEAGQVTDLTPMLEQEPELRDAFLPSVMEVGTVDGSVYALPMVGTQPVLLYFNQEVFDEAGVEPPQTYDDLLELVDVFTERDITPIVLPGQQAWTEMFWLAYLTERIGGPDVFQAVIDGEEGAWRDPAMIEAMERCQELVEAGAFGTSYASVTYDGGAATELLTSGEAAMFLMGTWEYGSQLASAPEFVESSLGWTTFPMVEDGEGDPQALVGNPSNYFSITANSEHVDASFEFLAETLTSDAYLDSLLELGQVPPVVGIEDRLAASPGADHATWVYDLVDNASSYTQVWDQAMTPAQAEVLLTNIQRLFLNEITPDEFAAAMEQAS</sequence>
<feature type="chain" id="PRO_5038946044" evidence="1">
    <location>
        <begin position="24"/>
        <end position="428"/>
    </location>
</feature>
<dbReference type="RefSeq" id="WP_106250791.1">
    <property type="nucleotide sequence ID" value="NZ_PVZC01000008.1"/>
</dbReference>
<dbReference type="OrthoDB" id="8317736at2"/>
<evidence type="ECO:0000313" key="3">
    <source>
        <dbReference type="Proteomes" id="UP000237846"/>
    </source>
</evidence>
<dbReference type="InterPro" id="IPR050490">
    <property type="entry name" value="Bact_solute-bd_prot1"/>
</dbReference>
<dbReference type="PANTHER" id="PTHR43649:SF14">
    <property type="entry name" value="BLR3389 PROTEIN"/>
    <property type="match status" value="1"/>
</dbReference>
<proteinExistence type="predicted"/>
<organism evidence="2 3">
    <name type="scientific">Allonocardiopsis opalescens</name>
    <dbReference type="NCBI Taxonomy" id="1144618"/>
    <lineage>
        <taxon>Bacteria</taxon>
        <taxon>Bacillati</taxon>
        <taxon>Actinomycetota</taxon>
        <taxon>Actinomycetes</taxon>
        <taxon>Streptosporangiales</taxon>
        <taxon>Allonocardiopsis</taxon>
    </lineage>
</organism>